<dbReference type="EMBL" id="LKMD01000107">
    <property type="protein sequence ID" value="PIA90859.1"/>
    <property type="molecule type" value="Genomic_DNA"/>
</dbReference>
<reference evidence="4 6" key="2">
    <citation type="submission" date="2023-09" db="EMBL/GenBank/DDBJ databases">
        <title>Complete-Gapless Cercospora beticola genome.</title>
        <authorList>
            <person name="Wyatt N.A."/>
            <person name="Spanner R.E."/>
            <person name="Bolton M.D."/>
        </authorList>
    </citation>
    <scope>NUCLEOTIDE SEQUENCE [LARGE SCALE GENOMIC DNA]</scope>
    <source>
        <strain evidence="4">Cb09-40</strain>
    </source>
</reference>
<sequence>MKLLSTTRISLLLAFFVSLPQPSLSRAILSTSVALKNDGSLYEQYSPERVSQRSAIKILLTSTDVEPTPLVHRALPRPGGRPPASLEPPHPPPMPARPPPGTPPRPSAGVTNRPPGVAGPADEPGAAAPPPAIDQTVPDTPEPPKSTSSPLDWGNIVSTGAGVGGNNDPKDDDTDSACTKQPSTTESQAPFLSKLWQFFQHIRIATFLWSSDEMTPQPTQVPNRNCTF</sequence>
<evidence type="ECO:0000313" key="4">
    <source>
        <dbReference type="EMBL" id="WPB08467.1"/>
    </source>
</evidence>
<reference evidence="3 5" key="1">
    <citation type="submission" date="2015-10" db="EMBL/GenBank/DDBJ databases">
        <title>The cercosporin biosynthetic gene cluster was horizontally transferred to several fungal lineages and shown to be expanded in Cercospora beticola based on microsynteny with recipient genomes.</title>
        <authorList>
            <person name="De Jonge R."/>
            <person name="Ebert M.K."/>
            <person name="Suttle J.C."/>
            <person name="Jurick Ii W.M."/>
            <person name="Secor G.A."/>
            <person name="Thomma B.P."/>
            <person name="Van De Peer Y."/>
            <person name="Bolton M.D."/>
        </authorList>
    </citation>
    <scope>NUCLEOTIDE SEQUENCE [LARGE SCALE GENOMIC DNA]</scope>
    <source>
        <strain evidence="3 5">09-40</strain>
    </source>
</reference>
<keyword evidence="2" id="KW-0732">Signal</keyword>
<organism evidence="3 5">
    <name type="scientific">Cercospora beticola</name>
    <name type="common">Sugarbeet leaf spot fungus</name>
    <dbReference type="NCBI Taxonomy" id="122368"/>
    <lineage>
        <taxon>Eukaryota</taxon>
        <taxon>Fungi</taxon>
        <taxon>Dikarya</taxon>
        <taxon>Ascomycota</taxon>
        <taxon>Pezizomycotina</taxon>
        <taxon>Dothideomycetes</taxon>
        <taxon>Dothideomycetidae</taxon>
        <taxon>Mycosphaerellales</taxon>
        <taxon>Mycosphaerellaceae</taxon>
        <taxon>Cercospora</taxon>
    </lineage>
</organism>
<evidence type="ECO:0000313" key="5">
    <source>
        <dbReference type="Proteomes" id="UP000230605"/>
    </source>
</evidence>
<dbReference type="OrthoDB" id="10493753at2759"/>
<gene>
    <name evidence="3" type="ORF">CB0940_11594</name>
    <name evidence="4" type="ORF">RHO25_013133</name>
</gene>
<evidence type="ECO:0000256" key="2">
    <source>
        <dbReference type="SAM" id="SignalP"/>
    </source>
</evidence>
<keyword evidence="6" id="KW-1185">Reference proteome</keyword>
<evidence type="ECO:0000313" key="6">
    <source>
        <dbReference type="Proteomes" id="UP001302367"/>
    </source>
</evidence>
<dbReference type="Proteomes" id="UP000230605">
    <property type="component" value="Chromosome 9"/>
</dbReference>
<feature type="chain" id="PRO_5013660272" evidence="2">
    <location>
        <begin position="26"/>
        <end position="228"/>
    </location>
</feature>
<feature type="compositionally biased region" description="Low complexity" evidence="1">
    <location>
        <begin position="114"/>
        <end position="126"/>
    </location>
</feature>
<proteinExistence type="predicted"/>
<evidence type="ECO:0000313" key="3">
    <source>
        <dbReference type="EMBL" id="PIA90859.1"/>
    </source>
</evidence>
<accession>A0A2G5HEB0</accession>
<dbReference type="EMBL" id="CP134192">
    <property type="protein sequence ID" value="WPB08467.1"/>
    <property type="molecule type" value="Genomic_DNA"/>
</dbReference>
<feature type="compositionally biased region" description="Pro residues" evidence="1">
    <location>
        <begin position="79"/>
        <end position="106"/>
    </location>
</feature>
<dbReference type="AlphaFoldDB" id="A0A2G5HEB0"/>
<feature type="signal peptide" evidence="2">
    <location>
        <begin position="1"/>
        <end position="25"/>
    </location>
</feature>
<feature type="compositionally biased region" description="Polar residues" evidence="1">
    <location>
        <begin position="176"/>
        <end position="187"/>
    </location>
</feature>
<dbReference type="Proteomes" id="UP001302367">
    <property type="component" value="Chromosome 9"/>
</dbReference>
<name>A0A2G5HEB0_CERBT</name>
<protein>
    <submittedName>
        <fullName evidence="3">Uncharacterized protein</fullName>
    </submittedName>
</protein>
<evidence type="ECO:0000256" key="1">
    <source>
        <dbReference type="SAM" id="MobiDB-lite"/>
    </source>
</evidence>
<feature type="region of interest" description="Disordered" evidence="1">
    <location>
        <begin position="69"/>
        <end position="187"/>
    </location>
</feature>